<dbReference type="SUPFAM" id="SSF143422">
    <property type="entry name" value="Transposase IS200-like"/>
    <property type="match status" value="1"/>
</dbReference>
<dbReference type="KEGG" id="fes:HER31_10830"/>
<dbReference type="GO" id="GO:0004803">
    <property type="term" value="F:transposase activity"/>
    <property type="evidence" value="ECO:0007669"/>
    <property type="project" value="InterPro"/>
</dbReference>
<dbReference type="InterPro" id="IPR052715">
    <property type="entry name" value="RAYT_transposase"/>
</dbReference>
<dbReference type="RefSeq" id="WP_168660589.1">
    <property type="nucleotide sequence ID" value="NZ_CP051180.1"/>
</dbReference>
<dbReference type="PANTHER" id="PTHR36966">
    <property type="entry name" value="REP-ASSOCIATED TYROSINE TRANSPOSASE"/>
    <property type="match status" value="1"/>
</dbReference>
<protein>
    <submittedName>
        <fullName evidence="2">Transposase</fullName>
    </submittedName>
</protein>
<name>A0A6H1UFC5_9GAMM</name>
<dbReference type="GO" id="GO:0043565">
    <property type="term" value="F:sequence-specific DNA binding"/>
    <property type="evidence" value="ECO:0007669"/>
    <property type="project" value="TreeGrafter"/>
</dbReference>
<dbReference type="SMART" id="SM01321">
    <property type="entry name" value="Y1_Tnp"/>
    <property type="match status" value="1"/>
</dbReference>
<dbReference type="InterPro" id="IPR002686">
    <property type="entry name" value="Transposase_17"/>
</dbReference>
<dbReference type="Pfam" id="PF01797">
    <property type="entry name" value="Y1_Tnp"/>
    <property type="match status" value="1"/>
</dbReference>
<reference evidence="2 3" key="1">
    <citation type="submission" date="2020-04" db="EMBL/GenBank/DDBJ databases">
        <title>Ferrimonas sp. S7 isolated from sea water.</title>
        <authorList>
            <person name="Bae S.S."/>
            <person name="Baek K."/>
        </authorList>
    </citation>
    <scope>NUCLEOTIDE SEQUENCE [LARGE SCALE GENOMIC DNA]</scope>
    <source>
        <strain evidence="2 3">S7</strain>
    </source>
</reference>
<dbReference type="InterPro" id="IPR036515">
    <property type="entry name" value="Transposase_17_sf"/>
</dbReference>
<dbReference type="Gene3D" id="3.30.70.1290">
    <property type="entry name" value="Transposase IS200-like"/>
    <property type="match status" value="1"/>
</dbReference>
<proteinExistence type="predicted"/>
<evidence type="ECO:0000313" key="2">
    <source>
        <dbReference type="EMBL" id="QIZ77329.1"/>
    </source>
</evidence>
<dbReference type="AlphaFoldDB" id="A0A6H1UFC5"/>
<dbReference type="PANTHER" id="PTHR36966:SF1">
    <property type="entry name" value="REP-ASSOCIATED TYROSINE TRANSPOSASE"/>
    <property type="match status" value="1"/>
</dbReference>
<dbReference type="Proteomes" id="UP000501602">
    <property type="component" value="Chromosome"/>
</dbReference>
<gene>
    <name evidence="2" type="ORF">HER31_10830</name>
</gene>
<accession>A0A6H1UFC5</accession>
<evidence type="ECO:0000259" key="1">
    <source>
        <dbReference type="SMART" id="SM01321"/>
    </source>
</evidence>
<evidence type="ECO:0000313" key="3">
    <source>
        <dbReference type="Proteomes" id="UP000501602"/>
    </source>
</evidence>
<organism evidence="2 3">
    <name type="scientific">Ferrimonas lipolytica</name>
    <dbReference type="NCBI Taxonomy" id="2724191"/>
    <lineage>
        <taxon>Bacteria</taxon>
        <taxon>Pseudomonadati</taxon>
        <taxon>Pseudomonadota</taxon>
        <taxon>Gammaproteobacteria</taxon>
        <taxon>Alteromonadales</taxon>
        <taxon>Ferrimonadaceae</taxon>
        <taxon>Ferrimonas</taxon>
    </lineage>
</organism>
<keyword evidence="3" id="KW-1185">Reference proteome</keyword>
<sequence>MPNYKRLRQPGGTYFFTLALAERNNNDLLVRHIAILRRAISEIKAKHPFRTHAVVVLPEHVHLMITLPQGDSDFFTRIRLIKFSFTKLVNRSTGQAQSVWQKGYWEHLIRDQQDFDNHFNYIHFNPVKHGYVDKTKDWPHSTFHIYVERGVLDAEWGQKNEVEISGAEYD</sequence>
<dbReference type="EMBL" id="CP051180">
    <property type="protein sequence ID" value="QIZ77329.1"/>
    <property type="molecule type" value="Genomic_DNA"/>
</dbReference>
<dbReference type="GO" id="GO:0006313">
    <property type="term" value="P:DNA transposition"/>
    <property type="evidence" value="ECO:0007669"/>
    <property type="project" value="InterPro"/>
</dbReference>
<feature type="domain" description="Transposase IS200-like" evidence="1">
    <location>
        <begin position="9"/>
        <end position="125"/>
    </location>
</feature>
<dbReference type="NCBIfam" id="NF047646">
    <property type="entry name" value="REP_Tyr_transpos"/>
    <property type="match status" value="1"/>
</dbReference>